<name>A0A381QW09_9ZZZZ</name>
<protein>
    <submittedName>
        <fullName evidence="1">Uncharacterized protein</fullName>
    </submittedName>
</protein>
<accession>A0A381QW09</accession>
<sequence length="778" mass="87870">MVNNLQDQKKEKSFILLFLLIMVVPISSSILYAQADPVSGFAPRLLTRGKLWGTFRNNGLQGGGNTPRYQSHDQTTLEYPGNAGRAQDFMAYWLDIAAVLAEAPNILDVARVCNPQNARGVGLWFLGIGDGVDTLVSYSGPRDVTNDVVAKRYPVSSSIEASLGDSTGPNFERSNYSPYHNDISGNEPVEIHNYRHGDYIINDEFPEEIILSQWENKLGLTVTRKAYAWSYQDFDDFIIEEIIFENTGSKVLTETFITFMNSFSVASGAHQWARGNGMSWSDWRVNRESAQDDWFYYTKATNYTADNPESTVEYSNLVFCYQRDDDWIGTSYDDTGQPFESTFAQLTNYNEYQGQVEGQLMGYQYIGFGPLDVQPPFINDPDENYVSPEAAEQPFNFRWWKNGDSNQGDYEEPTYRRQTDAEMYRMVLGTSAENNTDNPDSSMLVTHSLAFGPYTLNPGEKGKVVIAFAAGSGADWHNLDELTWSKTQGAKDQLKDGEHSIIRNFKQAQFAYDMGFNLPDPPPDVKVQFENSTLGQMVITWGDDTDDATDPDYTGAEASDVAGYRVYRAWPPSFDWHYGPWELVSDISLKNEDYYDQNTGKYTFTDGESFAGYNYYYNVRTYDTGHDTWIDIFGNDHGAVPSLESGYAAPEQKNMIAVTPFQPAGQIYDAMGEQIRVVPNPYRLDFSDPLHMYPDVADPYKIRFINLPKHCMIRIYSASGDLVYESEHQKNTAAETAWRQNTITFSGRVVSGIYFWVVESLDPASTGKIQKGTLAVVK</sequence>
<organism evidence="1">
    <name type="scientific">marine metagenome</name>
    <dbReference type="NCBI Taxonomy" id="408172"/>
    <lineage>
        <taxon>unclassified sequences</taxon>
        <taxon>metagenomes</taxon>
        <taxon>ecological metagenomes</taxon>
    </lineage>
</organism>
<proteinExistence type="predicted"/>
<dbReference type="AlphaFoldDB" id="A0A381QW09"/>
<gene>
    <name evidence="1" type="ORF">METZ01_LOCUS36470</name>
</gene>
<dbReference type="Gene3D" id="2.60.40.10">
    <property type="entry name" value="Immunoglobulins"/>
    <property type="match status" value="1"/>
</dbReference>
<dbReference type="EMBL" id="UINC01001559">
    <property type="protein sequence ID" value="SUZ83616.1"/>
    <property type="molecule type" value="Genomic_DNA"/>
</dbReference>
<reference evidence="1" key="1">
    <citation type="submission" date="2018-05" db="EMBL/GenBank/DDBJ databases">
        <authorList>
            <person name="Lanie J.A."/>
            <person name="Ng W.-L."/>
            <person name="Kazmierczak K.M."/>
            <person name="Andrzejewski T.M."/>
            <person name="Davidsen T.M."/>
            <person name="Wayne K.J."/>
            <person name="Tettelin H."/>
            <person name="Glass J.I."/>
            <person name="Rusch D."/>
            <person name="Podicherti R."/>
            <person name="Tsui H.-C.T."/>
            <person name="Winkler M.E."/>
        </authorList>
    </citation>
    <scope>NUCLEOTIDE SEQUENCE</scope>
</reference>
<dbReference type="InterPro" id="IPR013783">
    <property type="entry name" value="Ig-like_fold"/>
</dbReference>
<evidence type="ECO:0000313" key="1">
    <source>
        <dbReference type="EMBL" id="SUZ83616.1"/>
    </source>
</evidence>